<sequence>MPRVLSQNLYFGILCSFDMRNTNGTASGCTTVTIYPTIHSHQHAAAHASSFAPNKSGPISAHVRSRYLPQRLLHLRCGFLEKNGRYLFDRYHLVGASAACAFLHTHANRFVFVHVNWRQHSLW</sequence>
<evidence type="ECO:0000313" key="1">
    <source>
        <dbReference type="EMBL" id="CCA15503.1"/>
    </source>
</evidence>
<dbReference type="EMBL" id="FR824057">
    <property type="protein sequence ID" value="CCA15503.1"/>
    <property type="molecule type" value="Genomic_DNA"/>
</dbReference>
<dbReference type="AlphaFoldDB" id="F0W363"/>
<reference evidence="1" key="2">
    <citation type="submission" date="2011-02" db="EMBL/GenBank/DDBJ databases">
        <authorList>
            <person name="MacLean D."/>
        </authorList>
    </citation>
    <scope>NUCLEOTIDE SEQUENCE</scope>
</reference>
<reference evidence="1" key="1">
    <citation type="journal article" date="2011" name="PLoS Biol.">
        <title>Gene gain and loss during evolution of obligate parasitism in the white rust pathogen of Arabidopsis thaliana.</title>
        <authorList>
            <person name="Kemen E."/>
            <person name="Gardiner A."/>
            <person name="Schultz-Larsen T."/>
            <person name="Kemen A.C."/>
            <person name="Balmuth A.L."/>
            <person name="Robert-Seilaniantz A."/>
            <person name="Bailey K."/>
            <person name="Holub E."/>
            <person name="Studholme D.J."/>
            <person name="Maclean D."/>
            <person name="Jones J.D."/>
        </authorList>
    </citation>
    <scope>NUCLEOTIDE SEQUENCE</scope>
</reference>
<organism evidence="1">
    <name type="scientific">Albugo laibachii Nc14</name>
    <dbReference type="NCBI Taxonomy" id="890382"/>
    <lineage>
        <taxon>Eukaryota</taxon>
        <taxon>Sar</taxon>
        <taxon>Stramenopiles</taxon>
        <taxon>Oomycota</taxon>
        <taxon>Peronosporomycetes</taxon>
        <taxon>Albuginales</taxon>
        <taxon>Albuginaceae</taxon>
        <taxon>Albugo</taxon>
    </lineage>
</organism>
<gene>
    <name evidence="1" type="primary">AlNc14C12G1440</name>
    <name evidence="1" type="ORF">ALNC14_016460</name>
</gene>
<accession>F0W363</accession>
<name>F0W363_9STRA</name>
<dbReference type="HOGENOM" id="CLU_2019479_0_0_1"/>
<proteinExistence type="predicted"/>
<protein>
    <submittedName>
        <fullName evidence="1">AlNc14C12G1440 protein</fullName>
    </submittedName>
</protein>